<name>D6WWB1_TRICA</name>
<keyword evidence="1" id="KW-0732">Signal</keyword>
<evidence type="ECO:0000313" key="3">
    <source>
        <dbReference type="Proteomes" id="UP000007266"/>
    </source>
</evidence>
<reference evidence="2 3" key="1">
    <citation type="journal article" date="2008" name="Nature">
        <title>The genome of the model beetle and pest Tribolium castaneum.</title>
        <authorList>
            <consortium name="Tribolium Genome Sequencing Consortium"/>
            <person name="Richards S."/>
            <person name="Gibbs R.A."/>
            <person name="Weinstock G.M."/>
            <person name="Brown S.J."/>
            <person name="Denell R."/>
            <person name="Beeman R.W."/>
            <person name="Gibbs R."/>
            <person name="Beeman R.W."/>
            <person name="Brown S.J."/>
            <person name="Bucher G."/>
            <person name="Friedrich M."/>
            <person name="Grimmelikhuijzen C.J."/>
            <person name="Klingler M."/>
            <person name="Lorenzen M."/>
            <person name="Richards S."/>
            <person name="Roth S."/>
            <person name="Schroder R."/>
            <person name="Tautz D."/>
            <person name="Zdobnov E.M."/>
            <person name="Muzny D."/>
            <person name="Gibbs R.A."/>
            <person name="Weinstock G.M."/>
            <person name="Attaway T."/>
            <person name="Bell S."/>
            <person name="Buhay C.J."/>
            <person name="Chandrabose M.N."/>
            <person name="Chavez D."/>
            <person name="Clerk-Blankenburg K.P."/>
            <person name="Cree A."/>
            <person name="Dao M."/>
            <person name="Davis C."/>
            <person name="Chacko J."/>
            <person name="Dinh H."/>
            <person name="Dugan-Rocha S."/>
            <person name="Fowler G."/>
            <person name="Garner T.T."/>
            <person name="Garnes J."/>
            <person name="Gnirke A."/>
            <person name="Hawes A."/>
            <person name="Hernandez J."/>
            <person name="Hines S."/>
            <person name="Holder M."/>
            <person name="Hume J."/>
            <person name="Jhangiani S.N."/>
            <person name="Joshi V."/>
            <person name="Khan Z.M."/>
            <person name="Jackson L."/>
            <person name="Kovar C."/>
            <person name="Kowis A."/>
            <person name="Lee S."/>
            <person name="Lewis L.R."/>
            <person name="Margolis J."/>
            <person name="Morgan M."/>
            <person name="Nazareth L.V."/>
            <person name="Nguyen N."/>
            <person name="Okwuonu G."/>
            <person name="Parker D."/>
            <person name="Richards S."/>
            <person name="Ruiz S.J."/>
            <person name="Santibanez J."/>
            <person name="Savard J."/>
            <person name="Scherer S.E."/>
            <person name="Schneider B."/>
            <person name="Sodergren E."/>
            <person name="Tautz D."/>
            <person name="Vattahil S."/>
            <person name="Villasana D."/>
            <person name="White C.S."/>
            <person name="Wright R."/>
            <person name="Park Y."/>
            <person name="Beeman R.W."/>
            <person name="Lord J."/>
            <person name="Oppert B."/>
            <person name="Lorenzen M."/>
            <person name="Brown S."/>
            <person name="Wang L."/>
            <person name="Savard J."/>
            <person name="Tautz D."/>
            <person name="Richards S."/>
            <person name="Weinstock G."/>
            <person name="Gibbs R.A."/>
            <person name="Liu Y."/>
            <person name="Worley K."/>
            <person name="Weinstock G."/>
            <person name="Elsik C.G."/>
            <person name="Reese J.T."/>
            <person name="Elhaik E."/>
            <person name="Landan G."/>
            <person name="Graur D."/>
            <person name="Arensburger P."/>
            <person name="Atkinson P."/>
            <person name="Beeman R.W."/>
            <person name="Beidler J."/>
            <person name="Brown S.J."/>
            <person name="Demuth J.P."/>
            <person name="Drury D.W."/>
            <person name="Du Y.Z."/>
            <person name="Fujiwara H."/>
            <person name="Lorenzen M."/>
            <person name="Maselli V."/>
            <person name="Osanai M."/>
            <person name="Park Y."/>
            <person name="Robertson H.M."/>
            <person name="Tu Z."/>
            <person name="Wang J.J."/>
            <person name="Wang S."/>
            <person name="Richards S."/>
            <person name="Song H."/>
            <person name="Zhang L."/>
            <person name="Sodergren E."/>
            <person name="Werner D."/>
            <person name="Stanke M."/>
            <person name="Morgenstern B."/>
            <person name="Solovyev V."/>
            <person name="Kosarev P."/>
            <person name="Brown G."/>
            <person name="Chen H.C."/>
            <person name="Ermolaeva O."/>
            <person name="Hlavina W."/>
            <person name="Kapustin Y."/>
            <person name="Kiryutin B."/>
            <person name="Kitts P."/>
            <person name="Maglott D."/>
            <person name="Pruitt K."/>
            <person name="Sapojnikov V."/>
            <person name="Souvorov A."/>
            <person name="Mackey A.J."/>
            <person name="Waterhouse R.M."/>
            <person name="Wyder S."/>
            <person name="Zdobnov E.M."/>
            <person name="Zdobnov E.M."/>
            <person name="Wyder S."/>
            <person name="Kriventseva E.V."/>
            <person name="Kadowaki T."/>
            <person name="Bork P."/>
            <person name="Aranda M."/>
            <person name="Bao R."/>
            <person name="Beermann A."/>
            <person name="Berns N."/>
            <person name="Bolognesi R."/>
            <person name="Bonneton F."/>
            <person name="Bopp D."/>
            <person name="Brown S.J."/>
            <person name="Bucher G."/>
            <person name="Butts T."/>
            <person name="Chaumot A."/>
            <person name="Denell R.E."/>
            <person name="Ferrier D.E."/>
            <person name="Friedrich M."/>
            <person name="Gordon C.M."/>
            <person name="Jindra M."/>
            <person name="Klingler M."/>
            <person name="Lan Q."/>
            <person name="Lattorff H.M."/>
            <person name="Laudet V."/>
            <person name="von Levetsow C."/>
            <person name="Liu Z."/>
            <person name="Lutz R."/>
            <person name="Lynch J.A."/>
            <person name="da Fonseca R.N."/>
            <person name="Posnien N."/>
            <person name="Reuter R."/>
            <person name="Roth S."/>
            <person name="Savard J."/>
            <person name="Schinko J.B."/>
            <person name="Schmitt C."/>
            <person name="Schoppmeier M."/>
            <person name="Schroder R."/>
            <person name="Shippy T.D."/>
            <person name="Simonnet F."/>
            <person name="Marques-Souza H."/>
            <person name="Tautz D."/>
            <person name="Tomoyasu Y."/>
            <person name="Trauner J."/>
            <person name="Van der Zee M."/>
            <person name="Vervoort M."/>
            <person name="Wittkopp N."/>
            <person name="Wimmer E.A."/>
            <person name="Yang X."/>
            <person name="Jones A.K."/>
            <person name="Sattelle D.B."/>
            <person name="Ebert P.R."/>
            <person name="Nelson D."/>
            <person name="Scott J.G."/>
            <person name="Beeman R.W."/>
            <person name="Muthukrishnan S."/>
            <person name="Kramer K.J."/>
            <person name="Arakane Y."/>
            <person name="Beeman R.W."/>
            <person name="Zhu Q."/>
            <person name="Hogenkamp D."/>
            <person name="Dixit R."/>
            <person name="Oppert B."/>
            <person name="Jiang H."/>
            <person name="Zou Z."/>
            <person name="Marshall J."/>
            <person name="Elpidina E."/>
            <person name="Vinokurov K."/>
            <person name="Oppert C."/>
            <person name="Zou Z."/>
            <person name="Evans J."/>
            <person name="Lu Z."/>
            <person name="Zhao P."/>
            <person name="Sumathipala N."/>
            <person name="Altincicek B."/>
            <person name="Vilcinskas A."/>
            <person name="Williams M."/>
            <person name="Hultmark D."/>
            <person name="Hetru C."/>
            <person name="Jiang H."/>
            <person name="Grimmelikhuijzen C.J."/>
            <person name="Hauser F."/>
            <person name="Cazzamali G."/>
            <person name="Williamson M."/>
            <person name="Park Y."/>
            <person name="Li B."/>
            <person name="Tanaka Y."/>
            <person name="Predel R."/>
            <person name="Neupert S."/>
            <person name="Schachtner J."/>
            <person name="Verleyen P."/>
            <person name="Raible F."/>
            <person name="Bork P."/>
            <person name="Friedrich M."/>
            <person name="Walden K.K."/>
            <person name="Robertson H.M."/>
            <person name="Angeli S."/>
            <person name="Foret S."/>
            <person name="Bucher G."/>
            <person name="Schuetz S."/>
            <person name="Maleszka R."/>
            <person name="Wimmer E.A."/>
            <person name="Beeman R.W."/>
            <person name="Lorenzen M."/>
            <person name="Tomoyasu Y."/>
            <person name="Miller S.C."/>
            <person name="Grossmann D."/>
            <person name="Bucher G."/>
        </authorList>
    </citation>
    <scope>NUCLEOTIDE SEQUENCE [LARGE SCALE GENOMIC DNA]</scope>
    <source>
        <strain evidence="2 3">Georgia GA2</strain>
    </source>
</reference>
<keyword evidence="3" id="KW-1185">Reference proteome</keyword>
<dbReference type="Proteomes" id="UP000007266">
    <property type="component" value="Linkage group 8"/>
</dbReference>
<accession>D6WWB1</accession>
<sequence length="165" mass="19204">MAKFVRILFLAFFILLGKFTKHCASDFTSYFRSTQHTGLPELECCSLRLSSEPSANLRRENTPASVRQTKTACDVRRPAFARFRVKLYCFPLCFLSVYWTFRSPVTMYYPNRKTRRFFAQVYCKFRPRFAQTAPESGHLATATVKCRAPFGNKTVQKRRELARNG</sequence>
<feature type="chain" id="PRO_5003089724" description="Secreted protein" evidence="1">
    <location>
        <begin position="25"/>
        <end position="165"/>
    </location>
</feature>
<proteinExistence type="predicted"/>
<protein>
    <recommendedName>
        <fullName evidence="4">Secreted protein</fullName>
    </recommendedName>
</protein>
<reference evidence="2 3" key="2">
    <citation type="journal article" date="2010" name="Nucleic Acids Res.">
        <title>BeetleBase in 2010: revisions to provide comprehensive genomic information for Tribolium castaneum.</title>
        <authorList>
            <person name="Kim H.S."/>
            <person name="Murphy T."/>
            <person name="Xia J."/>
            <person name="Caragea D."/>
            <person name="Park Y."/>
            <person name="Beeman R.W."/>
            <person name="Lorenzen M.D."/>
            <person name="Butcher S."/>
            <person name="Manak J.R."/>
            <person name="Brown S.J."/>
        </authorList>
    </citation>
    <scope>GENOME REANNOTATION</scope>
    <source>
        <strain evidence="2 3">Georgia GA2</strain>
    </source>
</reference>
<gene>
    <name evidence="2" type="primary">GLEAN_05778</name>
    <name evidence="2" type="ORF">TcasGA2_TC005778</name>
</gene>
<dbReference type="HOGENOM" id="CLU_1612973_0_0_1"/>
<dbReference type="EMBL" id="KQ971361">
    <property type="protein sequence ID" value="EFA08158.1"/>
    <property type="molecule type" value="Genomic_DNA"/>
</dbReference>
<evidence type="ECO:0000256" key="1">
    <source>
        <dbReference type="SAM" id="SignalP"/>
    </source>
</evidence>
<dbReference type="InParanoid" id="D6WWB1"/>
<dbReference type="AlphaFoldDB" id="D6WWB1"/>
<organism evidence="2 3">
    <name type="scientific">Tribolium castaneum</name>
    <name type="common">Red flour beetle</name>
    <dbReference type="NCBI Taxonomy" id="7070"/>
    <lineage>
        <taxon>Eukaryota</taxon>
        <taxon>Metazoa</taxon>
        <taxon>Ecdysozoa</taxon>
        <taxon>Arthropoda</taxon>
        <taxon>Hexapoda</taxon>
        <taxon>Insecta</taxon>
        <taxon>Pterygota</taxon>
        <taxon>Neoptera</taxon>
        <taxon>Endopterygota</taxon>
        <taxon>Coleoptera</taxon>
        <taxon>Polyphaga</taxon>
        <taxon>Cucujiformia</taxon>
        <taxon>Tenebrionidae</taxon>
        <taxon>Tenebrionidae incertae sedis</taxon>
        <taxon>Tribolium</taxon>
    </lineage>
</organism>
<evidence type="ECO:0008006" key="4">
    <source>
        <dbReference type="Google" id="ProtNLM"/>
    </source>
</evidence>
<evidence type="ECO:0000313" key="2">
    <source>
        <dbReference type="EMBL" id="EFA08158.1"/>
    </source>
</evidence>
<feature type="signal peptide" evidence="1">
    <location>
        <begin position="1"/>
        <end position="24"/>
    </location>
</feature>